<evidence type="ECO:0000313" key="1">
    <source>
        <dbReference type="EMBL" id="CAH8244558.1"/>
    </source>
</evidence>
<sequence length="212" mass="24552">MEHVDEQIISLLYGEQENKEQADDKQNGTQSDQPILFHQAVLKINGETIPFTEERLLNGKIRVLLPKTFHQMSPQAAAMKYPSERRPELIYTNDNASINIAFNHTEHNVMEAEIEEFTVSMIHILRRMQPILQWYEDGVKDIHGKRVGYCEFLAPSLNVNVYNLMFFAELEQTALLCTFNCSEEEMKHWQPIARGLMDSLVIGELEEGRTQQ</sequence>
<keyword evidence="2" id="KW-1185">Reference proteome</keyword>
<comment type="caution">
    <text evidence="1">The sequence shown here is derived from an EMBL/GenBank/DDBJ whole genome shotgun (WGS) entry which is preliminary data.</text>
</comment>
<name>A0ABN8U4E4_9BACL</name>
<accession>A0ABN8U4E4</accession>
<proteinExistence type="predicted"/>
<evidence type="ECO:0008006" key="3">
    <source>
        <dbReference type="Google" id="ProtNLM"/>
    </source>
</evidence>
<protein>
    <recommendedName>
        <fullName evidence="3">DUF1795 domain-containing protein</fullName>
    </recommendedName>
</protein>
<gene>
    <name evidence="1" type="ORF">WJ0W_001792</name>
</gene>
<dbReference type="Proteomes" id="UP001154322">
    <property type="component" value="Unassembled WGS sequence"/>
</dbReference>
<organism evidence="1 2">
    <name type="scientific">Paenibacillus melissococcoides</name>
    <dbReference type="NCBI Taxonomy" id="2912268"/>
    <lineage>
        <taxon>Bacteria</taxon>
        <taxon>Bacillati</taxon>
        <taxon>Bacillota</taxon>
        <taxon>Bacilli</taxon>
        <taxon>Bacillales</taxon>
        <taxon>Paenibacillaceae</taxon>
        <taxon>Paenibacillus</taxon>
    </lineage>
</organism>
<dbReference type="EMBL" id="CALYLO010000002">
    <property type="protein sequence ID" value="CAH8244558.1"/>
    <property type="molecule type" value="Genomic_DNA"/>
</dbReference>
<dbReference type="RefSeq" id="WP_213427475.1">
    <property type="nucleotide sequence ID" value="NZ_AP031286.1"/>
</dbReference>
<evidence type="ECO:0000313" key="2">
    <source>
        <dbReference type="Proteomes" id="UP001154322"/>
    </source>
</evidence>
<reference evidence="1" key="1">
    <citation type="submission" date="2022-06" db="EMBL/GenBank/DDBJ databases">
        <authorList>
            <person name="Dietemann V."/>
            <person name="Ory F."/>
            <person name="Dainat B."/>
            <person name="Oberhansli S."/>
        </authorList>
    </citation>
    <scope>NUCLEOTIDE SEQUENCE</scope>
    <source>
        <strain evidence="1">Ena-SAMPLE-TAB-26-04-2022-14:26:32:270-5432</strain>
    </source>
</reference>